<feature type="compositionally biased region" description="Basic residues" evidence="1">
    <location>
        <begin position="22"/>
        <end position="31"/>
    </location>
</feature>
<evidence type="ECO:0008006" key="3">
    <source>
        <dbReference type="Google" id="ProtNLM"/>
    </source>
</evidence>
<protein>
    <recommendedName>
        <fullName evidence="3">Exonuclease domain-containing protein</fullName>
    </recommendedName>
</protein>
<feature type="compositionally biased region" description="Pro residues" evidence="1">
    <location>
        <begin position="1"/>
        <end position="14"/>
    </location>
</feature>
<proteinExistence type="predicted"/>
<feature type="compositionally biased region" description="Polar residues" evidence="1">
    <location>
        <begin position="37"/>
        <end position="47"/>
    </location>
</feature>
<feature type="compositionally biased region" description="Low complexity" evidence="1">
    <location>
        <begin position="72"/>
        <end position="88"/>
    </location>
</feature>
<name>A0A0A9FRI7_ARUDO</name>
<evidence type="ECO:0000313" key="2">
    <source>
        <dbReference type="EMBL" id="JAE13859.1"/>
    </source>
</evidence>
<dbReference type="AlphaFoldDB" id="A0A0A9FRI7"/>
<organism evidence="2">
    <name type="scientific">Arundo donax</name>
    <name type="common">Giant reed</name>
    <name type="synonym">Donax arundinaceus</name>
    <dbReference type="NCBI Taxonomy" id="35708"/>
    <lineage>
        <taxon>Eukaryota</taxon>
        <taxon>Viridiplantae</taxon>
        <taxon>Streptophyta</taxon>
        <taxon>Embryophyta</taxon>
        <taxon>Tracheophyta</taxon>
        <taxon>Spermatophyta</taxon>
        <taxon>Magnoliopsida</taxon>
        <taxon>Liliopsida</taxon>
        <taxon>Poales</taxon>
        <taxon>Poaceae</taxon>
        <taxon>PACMAD clade</taxon>
        <taxon>Arundinoideae</taxon>
        <taxon>Arundineae</taxon>
        <taxon>Arundo</taxon>
    </lineage>
</organism>
<feature type="region of interest" description="Disordered" evidence="1">
    <location>
        <begin position="1"/>
        <end position="100"/>
    </location>
</feature>
<dbReference type="EMBL" id="GBRH01184037">
    <property type="protein sequence ID" value="JAE13859.1"/>
    <property type="molecule type" value="Transcribed_RNA"/>
</dbReference>
<evidence type="ECO:0000256" key="1">
    <source>
        <dbReference type="SAM" id="MobiDB-lite"/>
    </source>
</evidence>
<reference evidence="2" key="2">
    <citation type="journal article" date="2015" name="Data Brief">
        <title>Shoot transcriptome of the giant reed, Arundo donax.</title>
        <authorList>
            <person name="Barrero R.A."/>
            <person name="Guerrero F.D."/>
            <person name="Moolhuijzen P."/>
            <person name="Goolsby J.A."/>
            <person name="Tidwell J."/>
            <person name="Bellgard S.E."/>
            <person name="Bellgard M.I."/>
        </authorList>
    </citation>
    <scope>NUCLEOTIDE SEQUENCE</scope>
    <source>
        <tissue evidence="2">Shoot tissue taken approximately 20 cm above the soil surface</tissue>
    </source>
</reference>
<sequence length="147" mass="15440">MAAPPPTSTPPPAAANPNPSRNPKRKRKPKPKATGPSALNPNWTQLQAKLPHRPAATHIGKRKDRTGPTPPTENAEPYPPTEAAAAGEAEVKLEPTSDETSLTKAVAVDCEMVGVGVGGSKSALGRVTLVNSFGNVMLYMMNVRTVE</sequence>
<reference evidence="2" key="1">
    <citation type="submission" date="2014-09" db="EMBL/GenBank/DDBJ databases">
        <authorList>
            <person name="Magalhaes I.L.F."/>
            <person name="Oliveira U."/>
            <person name="Santos F.R."/>
            <person name="Vidigal T.H.D.A."/>
            <person name="Brescovit A.D."/>
            <person name="Santos A.J."/>
        </authorList>
    </citation>
    <scope>NUCLEOTIDE SEQUENCE</scope>
    <source>
        <tissue evidence="2">Shoot tissue taken approximately 20 cm above the soil surface</tissue>
    </source>
</reference>
<accession>A0A0A9FRI7</accession>